<sequence length="113" mass="12598">MRKTPIPTEAGQAGVARDNIQSVSGQDVLKISLRKLVAGRIDLLSYELNVATHAAKSNGYDPGRFERVYTLKEGELYFAFNKETADALIGRWQQALDAMKADGTHQRILDSYR</sequence>
<evidence type="ECO:0000313" key="2">
    <source>
        <dbReference type="Proteomes" id="UP000250928"/>
    </source>
</evidence>
<protein>
    <submittedName>
        <fullName evidence="1">Uncharacterized protein</fullName>
    </submittedName>
</protein>
<dbReference type="PANTHER" id="PTHR38834">
    <property type="entry name" value="PERIPLASMIC SUBSTRATE BINDING PROTEIN FAMILY 3"/>
    <property type="match status" value="1"/>
</dbReference>
<dbReference type="SUPFAM" id="SSF53850">
    <property type="entry name" value="Periplasmic binding protein-like II"/>
    <property type="match status" value="1"/>
</dbReference>
<proteinExistence type="predicted"/>
<reference evidence="1 2" key="1">
    <citation type="submission" date="2018-01" db="EMBL/GenBank/DDBJ databases">
        <title>Novel co-symbiosis in the lucinid bivalve Phacoides pectinatus.</title>
        <authorList>
            <person name="Lim S.J."/>
            <person name="Davis B.G."/>
            <person name="Gill D.E."/>
            <person name="Engel A.S."/>
            <person name="Anderson L.C."/>
            <person name="Campbell B.J."/>
        </authorList>
    </citation>
    <scope>NUCLEOTIDE SEQUENCE [LARGE SCALE GENOMIC DNA]</scope>
    <source>
        <strain evidence="1">N3_P5</strain>
    </source>
</reference>
<dbReference type="Gene3D" id="3.40.190.10">
    <property type="entry name" value="Periplasmic binding protein-like II"/>
    <property type="match status" value="2"/>
</dbReference>
<organism evidence="1 2">
    <name type="scientific">Candidatus Sedimenticola endophacoides</name>
    <dbReference type="NCBI Taxonomy" id="2548426"/>
    <lineage>
        <taxon>Bacteria</taxon>
        <taxon>Pseudomonadati</taxon>
        <taxon>Pseudomonadota</taxon>
        <taxon>Gammaproteobacteria</taxon>
        <taxon>Chromatiales</taxon>
        <taxon>Sedimenticolaceae</taxon>
        <taxon>Sedimenticola</taxon>
    </lineage>
</organism>
<dbReference type="EMBL" id="PQCO01000099">
    <property type="protein sequence ID" value="PUE05079.1"/>
    <property type="molecule type" value="Genomic_DNA"/>
</dbReference>
<name>A0A6N4E2H9_9GAMM</name>
<dbReference type="PANTHER" id="PTHR38834:SF3">
    <property type="entry name" value="SOLUTE-BINDING PROTEIN FAMILY 3_N-TERMINAL DOMAIN-CONTAINING PROTEIN"/>
    <property type="match status" value="1"/>
</dbReference>
<dbReference type="AlphaFoldDB" id="A0A6N4E2H9"/>
<comment type="caution">
    <text evidence="1">The sequence shown here is derived from an EMBL/GenBank/DDBJ whole genome shotgun (WGS) entry which is preliminary data.</text>
</comment>
<dbReference type="Proteomes" id="UP000250928">
    <property type="component" value="Unassembled WGS sequence"/>
</dbReference>
<accession>A0A6N4E2H9</accession>
<gene>
    <name evidence="1" type="ORF">C3L24_02025</name>
</gene>
<evidence type="ECO:0000313" key="1">
    <source>
        <dbReference type="EMBL" id="PUE05079.1"/>
    </source>
</evidence>